<dbReference type="Proteomes" id="UP001597374">
    <property type="component" value="Unassembled WGS sequence"/>
</dbReference>
<evidence type="ECO:0000256" key="8">
    <source>
        <dbReference type="ARBA" id="ARBA00023047"/>
    </source>
</evidence>
<dbReference type="Pfam" id="PF02563">
    <property type="entry name" value="Poly_export"/>
    <property type="match status" value="1"/>
</dbReference>
<dbReference type="EMBL" id="JBHUIM010000002">
    <property type="protein sequence ID" value="MFD2248004.1"/>
    <property type="molecule type" value="Genomic_DNA"/>
</dbReference>
<evidence type="ECO:0000256" key="6">
    <source>
        <dbReference type="ARBA" id="ARBA00022692"/>
    </source>
</evidence>
<reference evidence="18" key="1">
    <citation type="journal article" date="2019" name="Int. J. Syst. Evol. Microbiol.">
        <title>The Global Catalogue of Microorganisms (GCM) 10K type strain sequencing project: providing services to taxonomists for standard genome sequencing and annotation.</title>
        <authorList>
            <consortium name="The Broad Institute Genomics Platform"/>
            <consortium name="The Broad Institute Genome Sequencing Center for Infectious Disease"/>
            <person name="Wu L."/>
            <person name="Ma J."/>
        </authorList>
    </citation>
    <scope>NUCLEOTIDE SEQUENCE [LARGE SCALE GENOMIC DNA]</scope>
    <source>
        <strain evidence="18">CGMCC 4.1782</strain>
    </source>
</reference>
<evidence type="ECO:0000259" key="15">
    <source>
        <dbReference type="Pfam" id="PF02563"/>
    </source>
</evidence>
<keyword evidence="18" id="KW-1185">Reference proteome</keyword>
<evidence type="ECO:0000259" key="16">
    <source>
        <dbReference type="Pfam" id="PF22461"/>
    </source>
</evidence>
<keyword evidence="6" id="KW-0812">Transmembrane</keyword>
<keyword evidence="10" id="KW-0626">Porin</keyword>
<feature type="domain" description="SLBB" evidence="16">
    <location>
        <begin position="152"/>
        <end position="231"/>
    </location>
</feature>
<feature type="domain" description="Polysaccharide export protein N-terminal" evidence="15">
    <location>
        <begin position="53"/>
        <end position="147"/>
    </location>
</feature>
<keyword evidence="3" id="KW-0813">Transport</keyword>
<evidence type="ECO:0000256" key="1">
    <source>
        <dbReference type="ARBA" id="ARBA00004571"/>
    </source>
</evidence>
<gene>
    <name evidence="17" type="ORF">ACFSKP_17175</name>
</gene>
<organism evidence="17 18">
    <name type="scientific">Pontibacter ruber</name>
    <dbReference type="NCBI Taxonomy" id="1343895"/>
    <lineage>
        <taxon>Bacteria</taxon>
        <taxon>Pseudomonadati</taxon>
        <taxon>Bacteroidota</taxon>
        <taxon>Cytophagia</taxon>
        <taxon>Cytophagales</taxon>
        <taxon>Hymenobacteraceae</taxon>
        <taxon>Pontibacter</taxon>
    </lineage>
</organism>
<keyword evidence="4" id="KW-1134">Transmembrane beta strand</keyword>
<keyword evidence="14" id="KW-0449">Lipoprotein</keyword>
<dbReference type="Gene3D" id="3.30.1950.10">
    <property type="entry name" value="wza like domain"/>
    <property type="match status" value="1"/>
</dbReference>
<evidence type="ECO:0000256" key="14">
    <source>
        <dbReference type="ARBA" id="ARBA00023288"/>
    </source>
</evidence>
<evidence type="ECO:0000256" key="11">
    <source>
        <dbReference type="ARBA" id="ARBA00023136"/>
    </source>
</evidence>
<keyword evidence="8" id="KW-0625">Polysaccharide transport</keyword>
<evidence type="ECO:0000256" key="2">
    <source>
        <dbReference type="ARBA" id="ARBA00009450"/>
    </source>
</evidence>
<evidence type="ECO:0000256" key="9">
    <source>
        <dbReference type="ARBA" id="ARBA00023065"/>
    </source>
</evidence>
<dbReference type="InterPro" id="IPR054765">
    <property type="entry name" value="SLBB_dom"/>
</dbReference>
<accession>A0ABW5D0Z8</accession>
<evidence type="ECO:0000256" key="3">
    <source>
        <dbReference type="ARBA" id="ARBA00022448"/>
    </source>
</evidence>
<keyword evidence="12" id="KW-0564">Palmitate</keyword>
<evidence type="ECO:0000256" key="12">
    <source>
        <dbReference type="ARBA" id="ARBA00023139"/>
    </source>
</evidence>
<evidence type="ECO:0000256" key="4">
    <source>
        <dbReference type="ARBA" id="ARBA00022452"/>
    </source>
</evidence>
<evidence type="ECO:0000313" key="18">
    <source>
        <dbReference type="Proteomes" id="UP001597374"/>
    </source>
</evidence>
<proteinExistence type="inferred from homology"/>
<keyword evidence="7" id="KW-0732">Signal</keyword>
<dbReference type="PANTHER" id="PTHR33619:SF3">
    <property type="entry name" value="POLYSACCHARIDE EXPORT PROTEIN GFCE-RELATED"/>
    <property type="match status" value="1"/>
</dbReference>
<comment type="caution">
    <text evidence="17">The sequence shown here is derived from an EMBL/GenBank/DDBJ whole genome shotgun (WGS) entry which is preliminary data.</text>
</comment>
<sequence length="267" mass="29864">MSHTNITKPYKYIVIAVILTLTLQTSCTTNKNVTYFNNLKSTEYQERLQNLEPVIQTNDLLSISVSSLNPQATEIFNALNSSGPRGSSSATVNTQAVGYLVDQDGYIQFPYLGKVKAAGLTKKALREGMRDELINRKLLLDPTIDIRYLNYKVSVLGEVARPSVFTIPNEKITLLEALGLAGDLTIFANRENILLIREENGKKKLNRINLTTDEIFTSPYYYLKSNDIIYVEPNNSKIQSVSPAKLWLPVVFSGVSVIVIAIDRLTR</sequence>
<keyword evidence="13" id="KW-0998">Cell outer membrane</keyword>
<dbReference type="Pfam" id="PF22461">
    <property type="entry name" value="SLBB_2"/>
    <property type="match status" value="1"/>
</dbReference>
<evidence type="ECO:0000256" key="13">
    <source>
        <dbReference type="ARBA" id="ARBA00023237"/>
    </source>
</evidence>
<comment type="similarity">
    <text evidence="2">Belongs to the BexD/CtrA/VexA family.</text>
</comment>
<evidence type="ECO:0000256" key="5">
    <source>
        <dbReference type="ARBA" id="ARBA00022597"/>
    </source>
</evidence>
<dbReference type="PANTHER" id="PTHR33619">
    <property type="entry name" value="POLYSACCHARIDE EXPORT PROTEIN GFCE-RELATED"/>
    <property type="match status" value="1"/>
</dbReference>
<evidence type="ECO:0000256" key="10">
    <source>
        <dbReference type="ARBA" id="ARBA00023114"/>
    </source>
</evidence>
<evidence type="ECO:0000313" key="17">
    <source>
        <dbReference type="EMBL" id="MFD2248004.1"/>
    </source>
</evidence>
<keyword evidence="5" id="KW-0762">Sugar transport</keyword>
<dbReference type="Gene3D" id="3.10.560.10">
    <property type="entry name" value="Outer membrane lipoprotein wza domain like"/>
    <property type="match status" value="1"/>
</dbReference>
<dbReference type="RefSeq" id="WP_250431324.1">
    <property type="nucleotide sequence ID" value="NZ_JALPRR010000003.1"/>
</dbReference>
<evidence type="ECO:0000256" key="7">
    <source>
        <dbReference type="ARBA" id="ARBA00022729"/>
    </source>
</evidence>
<comment type="subcellular location">
    <subcellularLocation>
        <location evidence="1">Cell outer membrane</location>
        <topology evidence="1">Multi-pass membrane protein</topology>
    </subcellularLocation>
</comment>
<protein>
    <submittedName>
        <fullName evidence="17">Polysaccharide biosynthesis/export family protein</fullName>
    </submittedName>
</protein>
<dbReference type="InterPro" id="IPR049712">
    <property type="entry name" value="Poly_export"/>
</dbReference>
<dbReference type="InterPro" id="IPR003715">
    <property type="entry name" value="Poly_export_N"/>
</dbReference>
<keyword evidence="9" id="KW-0406">Ion transport</keyword>
<name>A0ABW5D0Z8_9BACT</name>
<keyword evidence="11" id="KW-0472">Membrane</keyword>